<comment type="subcellular location">
    <subcellularLocation>
        <location evidence="1">Membrane</location>
    </subcellularLocation>
</comment>
<dbReference type="InterPro" id="IPR002126">
    <property type="entry name" value="Cadherin-like_dom"/>
</dbReference>
<dbReference type="PANTHER" id="PTHR24027">
    <property type="entry name" value="CADHERIN-23"/>
    <property type="match status" value="1"/>
</dbReference>
<dbReference type="GO" id="GO:0007156">
    <property type="term" value="P:homophilic cell adhesion via plasma membrane adhesion molecules"/>
    <property type="evidence" value="ECO:0007669"/>
    <property type="project" value="InterPro"/>
</dbReference>
<dbReference type="AlphaFoldDB" id="A0A6S7FPJ6"/>
<dbReference type="Pfam" id="PF02210">
    <property type="entry name" value="Laminin_G_2"/>
    <property type="match status" value="1"/>
</dbReference>
<dbReference type="SMART" id="SM00282">
    <property type="entry name" value="LamG"/>
    <property type="match status" value="1"/>
</dbReference>
<dbReference type="InterPro" id="IPR013320">
    <property type="entry name" value="ConA-like_dom_sf"/>
</dbReference>
<dbReference type="GO" id="GO:0008013">
    <property type="term" value="F:beta-catenin binding"/>
    <property type="evidence" value="ECO:0007669"/>
    <property type="project" value="TreeGrafter"/>
</dbReference>
<dbReference type="Proteomes" id="UP001152795">
    <property type="component" value="Unassembled WGS sequence"/>
</dbReference>
<evidence type="ECO:0000256" key="1">
    <source>
        <dbReference type="ARBA" id="ARBA00004370"/>
    </source>
</evidence>
<evidence type="ECO:0000256" key="2">
    <source>
        <dbReference type="ARBA" id="ARBA00022737"/>
    </source>
</evidence>
<keyword evidence="8" id="KW-1185">Reference proteome</keyword>
<organism evidence="7 8">
    <name type="scientific">Paramuricea clavata</name>
    <name type="common">Red gorgonian</name>
    <name type="synonym">Violescent sea-whip</name>
    <dbReference type="NCBI Taxonomy" id="317549"/>
    <lineage>
        <taxon>Eukaryota</taxon>
        <taxon>Metazoa</taxon>
        <taxon>Cnidaria</taxon>
        <taxon>Anthozoa</taxon>
        <taxon>Octocorallia</taxon>
        <taxon>Malacalcyonacea</taxon>
        <taxon>Plexauridae</taxon>
        <taxon>Paramuricea</taxon>
    </lineage>
</organism>
<dbReference type="PANTHER" id="PTHR24027:SF438">
    <property type="entry name" value="CADHERIN 23"/>
    <property type="match status" value="1"/>
</dbReference>
<dbReference type="Gene3D" id="2.60.120.200">
    <property type="match status" value="1"/>
</dbReference>
<accession>A0A6S7FPJ6</accession>
<dbReference type="Pfam" id="PF00028">
    <property type="entry name" value="Cadherin"/>
    <property type="match status" value="5"/>
</dbReference>
<evidence type="ECO:0000256" key="6">
    <source>
        <dbReference type="PROSITE-ProRule" id="PRU00122"/>
    </source>
</evidence>
<dbReference type="InterPro" id="IPR015919">
    <property type="entry name" value="Cadherin-like_sf"/>
</dbReference>
<dbReference type="PROSITE" id="PS00232">
    <property type="entry name" value="CADHERIN_1"/>
    <property type="match status" value="3"/>
</dbReference>
<dbReference type="CDD" id="cd00110">
    <property type="entry name" value="LamG"/>
    <property type="match status" value="1"/>
</dbReference>
<dbReference type="OrthoDB" id="5952955at2759"/>
<protein>
    <submittedName>
        <fullName evidence="7">Protocadherin Fat 4-like isoform X1</fullName>
    </submittedName>
</protein>
<dbReference type="SUPFAM" id="SSF49899">
    <property type="entry name" value="Concanavalin A-like lectins/glucanases"/>
    <property type="match status" value="1"/>
</dbReference>
<comment type="caution">
    <text evidence="6">Lacks conserved residue(s) required for the propagation of feature annotation.</text>
</comment>
<dbReference type="PROSITE" id="PS50025">
    <property type="entry name" value="LAM_G_DOMAIN"/>
    <property type="match status" value="1"/>
</dbReference>
<gene>
    <name evidence="7" type="ORF">PACLA_8A048253</name>
</gene>
<dbReference type="InterPro" id="IPR039808">
    <property type="entry name" value="Cadherin"/>
</dbReference>
<keyword evidence="4" id="KW-0472">Membrane</keyword>
<dbReference type="EMBL" id="CACRXK020000080">
    <property type="protein sequence ID" value="CAB3977929.1"/>
    <property type="molecule type" value="Genomic_DNA"/>
</dbReference>
<dbReference type="FunFam" id="2.60.40.60:FF:000021">
    <property type="entry name" value="FAT atypical cadherin 1"/>
    <property type="match status" value="1"/>
</dbReference>
<dbReference type="InterPro" id="IPR020894">
    <property type="entry name" value="Cadherin_CS"/>
</dbReference>
<dbReference type="CDD" id="cd11304">
    <property type="entry name" value="Cadherin_repeat"/>
    <property type="match status" value="7"/>
</dbReference>
<dbReference type="GO" id="GO:0005509">
    <property type="term" value="F:calcium ion binding"/>
    <property type="evidence" value="ECO:0007669"/>
    <property type="project" value="UniProtKB-UniRule"/>
</dbReference>
<evidence type="ECO:0000256" key="4">
    <source>
        <dbReference type="ARBA" id="ARBA00023136"/>
    </source>
</evidence>
<name>A0A6S7FPJ6_PARCT</name>
<comment type="caution">
    <text evidence="7">The sequence shown here is derived from an EMBL/GenBank/DDBJ whole genome shotgun (WGS) entry which is preliminary data.</text>
</comment>
<sequence>MMVNKDGFVMAGRRWFLFAVGLFILLCKLCQAKRTICLPQPIRNDVTILGGIEAGNFYRFGNTTKDMKDCLRKACNSQQGNIAYFYQNNCFSVICAKLHSCDLEPSENLGVKTYGALYRIIAAYPEFTSARHVNVLEDAPYLKEVLRFEATAESRTRNKEMMSYEIIRDNLDKTFRLYPLTSNWGSTIRLLKTLDRENISTYNLEIRAKNLKENVTRVLNISINVLDANDNPPEFLRSPFVFSVSSNISVGSLIGRLVATDNDTGLQSKLEYTIKGQSELITYSKDTGEVRLGKKRKVDAVEKNDYDITVTDGLYTTKGRLRIVLYPNNINRPVFEKTSFEVRLNGQIPLDTKVQRVSATDPDYGKLGELTYVILDGDDDEVFMVNNEGVIRTRGKIPYDSEVYNLTIGVHDNGYPELDAIKPANVVVLLQWLRFKQDIYEITVKEDLELLETVFTASASLWVGGIQVMAGQRKRSTGGINYYLEGGLERFTMEETSGVITLHEVLDYETHKVYILTVKADYESADSTSITTVLSAKAILRVEILDVNDNHPKFSQLHYTQDVWISSIINSPVLKINATDPDEGRNGLVHFEAVSGNFNETFSFEPDGIVFLKKSLIHSEQSTFNITVAAWDSGEPEPMRSERTASIIINVRDCVPKTPKFARDSYTLLMSEGVDIGFPIYQVNASVPDKRWKVTYWFKNLDGKMPFRVDPGTGWIYTTKRLDREEKDRYLLHYMASADLGRTSLATMVNVTIQLGDENDNRPTFSHSYYSTVVTSHELGMSVLTVQAIDKDDGENGRVTYGMVKGQDKHYFTIHSRTGELKTREHLPATSLLARKIYISAKDHGTPLLFSSKPVPVFVFIGSTFPITVETVKRTTSTIKLRFTMINVSLADISHIGVVVQGVENITGYKEVTKRDIVSWHYVNTGQDNGAYAQRYMTGKVTCTPKIRMKKTFDFTVGSDGDKCIKTKEKFCNGKLQAEKNYRFQLVTYFKNGTSPENVSSVESNITEPFQTACSCPNGNSFIERTITKNNIIKRSNDDISLEFKTTKADGLFLYGKGGLRDFILLKLQSGNIVFEVDLGSGNITVRVPSGSLNDNAWHKVVVERRGRSVKVTVDDLSQQIATTTGIFTSLDIKPQNGLGAAMYSLGGPSGIRYDVNFQGCIRNFVIDQMKPVESYLQNDADYTMYGSTTMGTC</sequence>
<dbReference type="InterPro" id="IPR001791">
    <property type="entry name" value="Laminin_G"/>
</dbReference>
<evidence type="ECO:0000256" key="3">
    <source>
        <dbReference type="ARBA" id="ARBA00022837"/>
    </source>
</evidence>
<dbReference type="GO" id="GO:0016342">
    <property type="term" value="C:catenin complex"/>
    <property type="evidence" value="ECO:0007669"/>
    <property type="project" value="TreeGrafter"/>
</dbReference>
<evidence type="ECO:0000313" key="7">
    <source>
        <dbReference type="EMBL" id="CAB3977929.1"/>
    </source>
</evidence>
<dbReference type="SUPFAM" id="SSF49313">
    <property type="entry name" value="Cadherin-like"/>
    <property type="match status" value="7"/>
</dbReference>
<dbReference type="Gene3D" id="2.60.40.60">
    <property type="entry name" value="Cadherins"/>
    <property type="match status" value="7"/>
</dbReference>
<keyword evidence="3 5" id="KW-0106">Calcium</keyword>
<dbReference type="GO" id="GO:0045296">
    <property type="term" value="F:cadherin binding"/>
    <property type="evidence" value="ECO:0007669"/>
    <property type="project" value="TreeGrafter"/>
</dbReference>
<dbReference type="GO" id="GO:0016477">
    <property type="term" value="P:cell migration"/>
    <property type="evidence" value="ECO:0007669"/>
    <property type="project" value="TreeGrafter"/>
</dbReference>
<reference evidence="7" key="1">
    <citation type="submission" date="2020-04" db="EMBL/GenBank/DDBJ databases">
        <authorList>
            <person name="Alioto T."/>
            <person name="Alioto T."/>
            <person name="Gomez Garrido J."/>
        </authorList>
    </citation>
    <scope>NUCLEOTIDE SEQUENCE</scope>
    <source>
        <strain evidence="7">A484AB</strain>
    </source>
</reference>
<dbReference type="PROSITE" id="PS50268">
    <property type="entry name" value="CADHERIN_2"/>
    <property type="match status" value="7"/>
</dbReference>
<keyword evidence="2" id="KW-0677">Repeat</keyword>
<evidence type="ECO:0000256" key="5">
    <source>
        <dbReference type="PROSITE-ProRule" id="PRU00043"/>
    </source>
</evidence>
<proteinExistence type="predicted"/>
<dbReference type="PRINTS" id="PR00205">
    <property type="entry name" value="CADHERIN"/>
</dbReference>
<evidence type="ECO:0000313" key="8">
    <source>
        <dbReference type="Proteomes" id="UP001152795"/>
    </source>
</evidence>
<dbReference type="SMART" id="SM00112">
    <property type="entry name" value="CA"/>
    <property type="match status" value="7"/>
</dbReference>